<dbReference type="PANTHER" id="PTHR46233">
    <property type="entry name" value="HYDROXYACYLGLUTATHIONE HYDROLASE GLOC"/>
    <property type="match status" value="1"/>
</dbReference>
<dbReference type="PANTHER" id="PTHR46233:SF3">
    <property type="entry name" value="HYDROXYACYLGLUTATHIONE HYDROLASE GLOC"/>
    <property type="match status" value="1"/>
</dbReference>
<keyword evidence="4" id="KW-0862">Zinc</keyword>
<dbReference type="GeneID" id="85014712"/>
<name>A0A7W9W1T4_9FIRM</name>
<dbReference type="EMBL" id="JACHHH010000005">
    <property type="protein sequence ID" value="MBB6041195.1"/>
    <property type="molecule type" value="Genomic_DNA"/>
</dbReference>
<evidence type="ECO:0000256" key="2">
    <source>
        <dbReference type="ARBA" id="ARBA00022723"/>
    </source>
</evidence>
<evidence type="ECO:0000259" key="5">
    <source>
        <dbReference type="SMART" id="SM00849"/>
    </source>
</evidence>
<feature type="domain" description="Metallo-beta-lactamase" evidence="5">
    <location>
        <begin position="13"/>
        <end position="191"/>
    </location>
</feature>
<keyword evidence="3 6" id="KW-0378">Hydrolase</keyword>
<gene>
    <name evidence="6" type="ORF">HNQ46_001172</name>
</gene>
<keyword evidence="2" id="KW-0479">Metal-binding</keyword>
<evidence type="ECO:0000256" key="1">
    <source>
        <dbReference type="ARBA" id="ARBA00001947"/>
    </source>
</evidence>
<evidence type="ECO:0000256" key="3">
    <source>
        <dbReference type="ARBA" id="ARBA00022801"/>
    </source>
</evidence>
<accession>A0A7W9W1T4</accession>
<comment type="caution">
    <text evidence="6">The sequence shown here is derived from an EMBL/GenBank/DDBJ whole genome shotgun (WGS) entry which is preliminary data.</text>
</comment>
<dbReference type="InterPro" id="IPR001279">
    <property type="entry name" value="Metallo-B-lactamas"/>
</dbReference>
<evidence type="ECO:0000313" key="6">
    <source>
        <dbReference type="EMBL" id="MBB6041195.1"/>
    </source>
</evidence>
<reference evidence="6 7" key="1">
    <citation type="submission" date="2020-08" db="EMBL/GenBank/DDBJ databases">
        <title>Genomic Encyclopedia of Type Strains, Phase IV (KMG-IV): sequencing the most valuable type-strain genomes for metagenomic binning, comparative biology and taxonomic classification.</title>
        <authorList>
            <person name="Goeker M."/>
        </authorList>
    </citation>
    <scope>NUCLEOTIDE SEQUENCE [LARGE SCALE GENOMIC DNA]</scope>
    <source>
        <strain evidence="6 7">DSM 17245</strain>
    </source>
</reference>
<dbReference type="SMART" id="SM00849">
    <property type="entry name" value="Lactamase_B"/>
    <property type="match status" value="1"/>
</dbReference>
<dbReference type="AlphaFoldDB" id="A0A7W9W1T4"/>
<dbReference type="Pfam" id="PF00753">
    <property type="entry name" value="Lactamase_B"/>
    <property type="match status" value="1"/>
</dbReference>
<dbReference type="InterPro" id="IPR051453">
    <property type="entry name" value="MBL_Glyoxalase_II"/>
</dbReference>
<dbReference type="Proteomes" id="UP000522163">
    <property type="component" value="Unassembled WGS sequence"/>
</dbReference>
<proteinExistence type="predicted"/>
<dbReference type="CDD" id="cd06262">
    <property type="entry name" value="metallo-hydrolase-like_MBL-fold"/>
    <property type="match status" value="1"/>
</dbReference>
<evidence type="ECO:0000313" key="7">
    <source>
        <dbReference type="Proteomes" id="UP000522163"/>
    </source>
</evidence>
<evidence type="ECO:0000256" key="4">
    <source>
        <dbReference type="ARBA" id="ARBA00022833"/>
    </source>
</evidence>
<comment type="cofactor">
    <cofactor evidence="1">
        <name>Zn(2+)</name>
        <dbReference type="ChEBI" id="CHEBI:29105"/>
    </cofactor>
</comment>
<dbReference type="RefSeq" id="WP_183683780.1">
    <property type="nucleotide sequence ID" value="NZ_JACHHH010000005.1"/>
</dbReference>
<organism evidence="6 7">
    <name type="scientific">Oribacterium sinus</name>
    <dbReference type="NCBI Taxonomy" id="237576"/>
    <lineage>
        <taxon>Bacteria</taxon>
        <taxon>Bacillati</taxon>
        <taxon>Bacillota</taxon>
        <taxon>Clostridia</taxon>
        <taxon>Lachnospirales</taxon>
        <taxon>Lachnospiraceae</taxon>
        <taxon>Oribacterium</taxon>
    </lineage>
</organism>
<dbReference type="InterPro" id="IPR036866">
    <property type="entry name" value="RibonucZ/Hydroxyglut_hydro"/>
</dbReference>
<protein>
    <submittedName>
        <fullName evidence="6">Glyoxylase-like metal-dependent hydrolase (Beta-lactamase superfamily II)</fullName>
    </submittedName>
</protein>
<dbReference type="Gene3D" id="3.60.15.10">
    <property type="entry name" value="Ribonuclease Z/Hydroxyacylglutathione hydrolase-like"/>
    <property type="match status" value="1"/>
</dbReference>
<dbReference type="GO" id="GO:0046872">
    <property type="term" value="F:metal ion binding"/>
    <property type="evidence" value="ECO:0007669"/>
    <property type="project" value="UniProtKB-KW"/>
</dbReference>
<sequence>MFNIRSLTVGIVATNCYLVWNKATGEGVLIDPGDEAERICSAIAEERVKLKAILLTHGHFDHILVAEELREKYEVPLYASKDEKEMLENPKWNLSGMDEGVTITEYIPVQDGDKLELLGKEWQVISTPGHTKGSVCYFVPGEIPYLFSGDTLFYESYGRTDLYGGSEAEIKKSIKEKLFCLPDETLVYPGHEEATTIANEKQYNPVNFMR</sequence>
<dbReference type="SUPFAM" id="SSF56281">
    <property type="entry name" value="Metallo-hydrolase/oxidoreductase"/>
    <property type="match status" value="1"/>
</dbReference>
<dbReference type="GO" id="GO:0016787">
    <property type="term" value="F:hydrolase activity"/>
    <property type="evidence" value="ECO:0007669"/>
    <property type="project" value="UniProtKB-KW"/>
</dbReference>